<comment type="similarity">
    <text evidence="1">Belongs to the ATP-dependent DNA ligase family.</text>
</comment>
<comment type="caution">
    <text evidence="6">The sequence shown here is derived from an EMBL/GenBank/DDBJ whole genome shotgun (WGS) entry which is preliminary data.</text>
</comment>
<dbReference type="EMBL" id="JQAN02000011">
    <property type="protein sequence ID" value="PPD57745.1"/>
    <property type="molecule type" value="Genomic_DNA"/>
</dbReference>
<dbReference type="InterPro" id="IPR012310">
    <property type="entry name" value="DNA_ligase_ATP-dep_cent"/>
</dbReference>
<evidence type="ECO:0000259" key="5">
    <source>
        <dbReference type="PROSITE" id="PS50160"/>
    </source>
</evidence>
<dbReference type="PANTHER" id="PTHR45674:SF4">
    <property type="entry name" value="DNA LIGASE 1"/>
    <property type="match status" value="1"/>
</dbReference>
<evidence type="ECO:0000256" key="2">
    <source>
        <dbReference type="ARBA" id="ARBA00012727"/>
    </source>
</evidence>
<dbReference type="Gene3D" id="3.30.470.30">
    <property type="entry name" value="DNA ligase/mRNA capping enzyme"/>
    <property type="match status" value="1"/>
</dbReference>
<name>A0A2P5P637_9CHLR</name>
<evidence type="ECO:0000256" key="3">
    <source>
        <dbReference type="ARBA" id="ARBA00022598"/>
    </source>
</evidence>
<dbReference type="GO" id="GO:0003910">
    <property type="term" value="F:DNA ligase (ATP) activity"/>
    <property type="evidence" value="ECO:0007669"/>
    <property type="project" value="UniProtKB-EC"/>
</dbReference>
<dbReference type="InterPro" id="IPR012309">
    <property type="entry name" value="DNA_ligase_ATP-dep_C"/>
</dbReference>
<dbReference type="InterPro" id="IPR016059">
    <property type="entry name" value="DNA_ligase_ATP-dep_CS"/>
</dbReference>
<dbReference type="InterPro" id="IPR014146">
    <property type="entry name" value="LigD_ligase_dom"/>
</dbReference>
<dbReference type="CDD" id="cd07971">
    <property type="entry name" value="OBF_DNA_ligase_LigD"/>
    <property type="match status" value="1"/>
</dbReference>
<gene>
    <name evidence="6" type="ORF">JP09_008395</name>
</gene>
<dbReference type="GO" id="GO:0006281">
    <property type="term" value="P:DNA repair"/>
    <property type="evidence" value="ECO:0007669"/>
    <property type="project" value="InterPro"/>
</dbReference>
<protein>
    <recommendedName>
        <fullName evidence="2">DNA ligase (ATP)</fullName>
        <ecNumber evidence="2">6.5.1.1</ecNumber>
    </recommendedName>
</protein>
<dbReference type="Gene3D" id="3.30.1490.70">
    <property type="match status" value="1"/>
</dbReference>
<dbReference type="Proteomes" id="UP000235653">
    <property type="component" value="Unassembled WGS sequence"/>
</dbReference>
<evidence type="ECO:0000313" key="6">
    <source>
        <dbReference type="EMBL" id="PPD57745.1"/>
    </source>
</evidence>
<dbReference type="SUPFAM" id="SSF50249">
    <property type="entry name" value="Nucleic acid-binding proteins"/>
    <property type="match status" value="1"/>
</dbReference>
<keyword evidence="3" id="KW-0436">Ligase</keyword>
<evidence type="ECO:0000313" key="7">
    <source>
        <dbReference type="Proteomes" id="UP000235653"/>
    </source>
</evidence>
<evidence type="ECO:0000256" key="1">
    <source>
        <dbReference type="ARBA" id="ARBA00007572"/>
    </source>
</evidence>
<dbReference type="SUPFAM" id="SSF56091">
    <property type="entry name" value="DNA ligase/mRNA capping enzyme, catalytic domain"/>
    <property type="match status" value="1"/>
</dbReference>
<dbReference type="PANTHER" id="PTHR45674">
    <property type="entry name" value="DNA LIGASE 1/3 FAMILY MEMBER"/>
    <property type="match status" value="1"/>
</dbReference>
<reference evidence="6 7" key="1">
    <citation type="journal article" date="2017" name="ISME J.">
        <title>Grape pomace compost harbors organohalide-respiring Dehalogenimonas species with novel reductive dehalogenase genes.</title>
        <authorList>
            <person name="Yang Y."/>
            <person name="Higgins S.A."/>
            <person name="Yan J."/>
            <person name="Simsir B."/>
            <person name="Chourey K."/>
            <person name="Iyer R."/>
            <person name="Hettich R.L."/>
            <person name="Baldwin B."/>
            <person name="Ogles D.M."/>
            <person name="Loffler F.E."/>
        </authorList>
    </citation>
    <scope>NUCLEOTIDE SEQUENCE [LARGE SCALE GENOMIC DNA]</scope>
    <source>
        <strain evidence="6 7">GP</strain>
    </source>
</reference>
<dbReference type="Pfam" id="PF01068">
    <property type="entry name" value="DNA_ligase_A_M"/>
    <property type="match status" value="1"/>
</dbReference>
<dbReference type="InterPro" id="IPR050191">
    <property type="entry name" value="ATP-dep_DNA_ligase"/>
</dbReference>
<dbReference type="CDD" id="cd07906">
    <property type="entry name" value="Adenylation_DNA_ligase_LigD_LigC"/>
    <property type="match status" value="1"/>
</dbReference>
<dbReference type="OrthoDB" id="9802472at2"/>
<comment type="catalytic activity">
    <reaction evidence="4">
        <text>ATP + (deoxyribonucleotide)n-3'-hydroxyl + 5'-phospho-(deoxyribonucleotide)m = (deoxyribonucleotide)n+m + AMP + diphosphate.</text>
        <dbReference type="EC" id="6.5.1.1"/>
    </reaction>
</comment>
<feature type="domain" description="ATP-dependent DNA ligase family profile" evidence="5">
    <location>
        <begin position="120"/>
        <end position="243"/>
    </location>
</feature>
<dbReference type="Pfam" id="PF04679">
    <property type="entry name" value="DNA_ligase_A_C"/>
    <property type="match status" value="1"/>
</dbReference>
<dbReference type="RefSeq" id="WP_102330756.1">
    <property type="nucleotide sequence ID" value="NZ_CP058566.2"/>
</dbReference>
<dbReference type="NCBIfam" id="TIGR02779">
    <property type="entry name" value="NHEJ_ligase_lig"/>
    <property type="match status" value="1"/>
</dbReference>
<proteinExistence type="inferred from homology"/>
<dbReference type="GO" id="GO:0006310">
    <property type="term" value="P:DNA recombination"/>
    <property type="evidence" value="ECO:0007669"/>
    <property type="project" value="InterPro"/>
</dbReference>
<dbReference type="PROSITE" id="PS50160">
    <property type="entry name" value="DNA_LIGASE_A3"/>
    <property type="match status" value="1"/>
</dbReference>
<dbReference type="EC" id="6.5.1.1" evidence="2"/>
<evidence type="ECO:0000256" key="4">
    <source>
        <dbReference type="ARBA" id="ARBA00034003"/>
    </source>
</evidence>
<organism evidence="6 7">
    <name type="scientific">Dehalogenimonas etheniformans</name>
    <dbReference type="NCBI Taxonomy" id="1536648"/>
    <lineage>
        <taxon>Bacteria</taxon>
        <taxon>Bacillati</taxon>
        <taxon>Chloroflexota</taxon>
        <taxon>Dehalococcoidia</taxon>
        <taxon>Dehalococcoidales</taxon>
        <taxon>Dehalococcoidaceae</taxon>
        <taxon>Dehalogenimonas</taxon>
    </lineage>
</organism>
<dbReference type="InterPro" id="IPR012340">
    <property type="entry name" value="NA-bd_OB-fold"/>
</dbReference>
<dbReference type="PROSITE" id="PS00333">
    <property type="entry name" value="DNA_LIGASE_A2"/>
    <property type="match status" value="1"/>
</dbReference>
<sequence length="338" mass="37808">MASKTSGIDLRAITGARRAQMPARLAPMLATLIDKPFTDPGWYFEPKLDGYRIVAFVSGGESRLQSRHFQDYTDRFPIIANELSEQAVDDAIFDGELISLDEKGKPCFQCLQQHLQRSASQKTVYTLVYYVFDLVHLNGYDLMAVSQSERVSLLQKVFNTGKSVKAISRLEGNGVDIFKAAIDAGFEGIIAKRRDARYQEGKRSTDWLKIKGTLADEFVIAGYTAGQGARSGVFGSLVLGQYDSTNRLIYAGNVGTGFDERLLDDLKSKMKKLVTDKSPFLSEIPFEAKTTWLKPELVAEIKYAERTRDGILRQPVFLRLRTDKPAGEVRPQTILSKE</sequence>
<keyword evidence="7" id="KW-1185">Reference proteome</keyword>
<dbReference type="AlphaFoldDB" id="A0A2P5P637"/>
<accession>A0A2P5P637</accession>
<dbReference type="GO" id="GO:0005524">
    <property type="term" value="F:ATP binding"/>
    <property type="evidence" value="ECO:0007669"/>
    <property type="project" value="InterPro"/>
</dbReference>
<dbReference type="Gene3D" id="2.40.50.140">
    <property type="entry name" value="Nucleic acid-binding proteins"/>
    <property type="match status" value="1"/>
</dbReference>